<dbReference type="Proteomes" id="UP000824028">
    <property type="component" value="Unassembled WGS sequence"/>
</dbReference>
<gene>
    <name evidence="1" type="ORF">H9814_02750</name>
</gene>
<comment type="caution">
    <text evidence="1">The sequence shown here is derived from an EMBL/GenBank/DDBJ whole genome shotgun (WGS) entry which is preliminary data.</text>
</comment>
<evidence type="ECO:0000313" key="1">
    <source>
        <dbReference type="EMBL" id="HIZ32456.1"/>
    </source>
</evidence>
<sequence length="230" mass="26494">METERTELYNRWVDKVCRYIEEVGPRINCTSCAFQSKPVLDKSPEVVFLGYNAHEPWGYAGVNRERFYEGNPSFYADRDNPAWKIWHKPYEAFKWAGYVEPMTDGNFVFMNVVYFGSDTIKDFQAKPGCAEVAVQCMDFTAEVIQDIFRPKCVVCFSINDCFRPLEQRFNFAEVETITPLMVNGDPAQHKVVKGLWKELPVYGIPHPSGRISNDDRGAIALYLKNEMTVL</sequence>
<name>A0A9D2E811_9BACE</name>
<proteinExistence type="predicted"/>
<reference evidence="1" key="1">
    <citation type="journal article" date="2021" name="PeerJ">
        <title>Extensive microbial diversity within the chicken gut microbiome revealed by metagenomics and culture.</title>
        <authorList>
            <person name="Gilroy R."/>
            <person name="Ravi A."/>
            <person name="Getino M."/>
            <person name="Pursley I."/>
            <person name="Horton D.L."/>
            <person name="Alikhan N.F."/>
            <person name="Baker D."/>
            <person name="Gharbi K."/>
            <person name="Hall N."/>
            <person name="Watson M."/>
            <person name="Adriaenssens E.M."/>
            <person name="Foster-Nyarko E."/>
            <person name="Jarju S."/>
            <person name="Secka A."/>
            <person name="Antonio M."/>
            <person name="Oren A."/>
            <person name="Chaudhuri R.R."/>
            <person name="La Ragione R."/>
            <person name="Hildebrand F."/>
            <person name="Pallen M.J."/>
        </authorList>
    </citation>
    <scope>NUCLEOTIDE SEQUENCE</scope>
    <source>
        <strain evidence="1">ChiHjej9B8-1298</strain>
    </source>
</reference>
<evidence type="ECO:0000313" key="2">
    <source>
        <dbReference type="Proteomes" id="UP000824028"/>
    </source>
</evidence>
<organism evidence="1 2">
    <name type="scientific">Candidatus Bacteroides merdigallinarum</name>
    <dbReference type="NCBI Taxonomy" id="2838473"/>
    <lineage>
        <taxon>Bacteria</taxon>
        <taxon>Pseudomonadati</taxon>
        <taxon>Bacteroidota</taxon>
        <taxon>Bacteroidia</taxon>
        <taxon>Bacteroidales</taxon>
        <taxon>Bacteroidaceae</taxon>
        <taxon>Bacteroides</taxon>
    </lineage>
</organism>
<reference evidence="1" key="2">
    <citation type="submission" date="2021-04" db="EMBL/GenBank/DDBJ databases">
        <authorList>
            <person name="Gilroy R."/>
        </authorList>
    </citation>
    <scope>NUCLEOTIDE SEQUENCE</scope>
    <source>
        <strain evidence="1">ChiHjej9B8-1298</strain>
    </source>
</reference>
<dbReference type="EMBL" id="DXBX01000022">
    <property type="protein sequence ID" value="HIZ32456.1"/>
    <property type="molecule type" value="Genomic_DNA"/>
</dbReference>
<accession>A0A9D2E811</accession>
<protein>
    <submittedName>
        <fullName evidence="1">Uncharacterized protein</fullName>
    </submittedName>
</protein>
<dbReference type="AlphaFoldDB" id="A0A9D2E811"/>